<sequence>MKLLLTSGGVTNLSIRAALVRLLGKPIAECRALAVPTAQWGHPMCGPASVRRFVADEPGGRSLAGLGWASLGVLELTALPTIDVDRWLPWVQDADVLLVDGGDATYLCHWMRESGLADLLPSLTGTVWVGVSAGSMVMTPRVGARFVEWSGAVDDRTLGLVDFSIFPHLDAFPTNTLAEAQRWARDIGLPAYAIDEQTAIAVADGCVEVVSEGSWTTFEA</sequence>
<dbReference type="Proteomes" id="UP001595685">
    <property type="component" value="Unassembled WGS sequence"/>
</dbReference>
<evidence type="ECO:0000256" key="3">
    <source>
        <dbReference type="ARBA" id="ARBA00022801"/>
    </source>
</evidence>
<organism evidence="5 6">
    <name type="scientific">Aquipuribacter hungaricus</name>
    <dbReference type="NCBI Taxonomy" id="545624"/>
    <lineage>
        <taxon>Bacteria</taxon>
        <taxon>Bacillati</taxon>
        <taxon>Actinomycetota</taxon>
        <taxon>Actinomycetes</taxon>
        <taxon>Micrococcales</taxon>
        <taxon>Intrasporangiaceae</taxon>
        <taxon>Aquipuribacter</taxon>
    </lineage>
</organism>
<evidence type="ECO:0000256" key="1">
    <source>
        <dbReference type="ARBA" id="ARBA00006534"/>
    </source>
</evidence>
<accession>A0ABV7WD14</accession>
<name>A0ABV7WD14_9MICO</name>
<dbReference type="RefSeq" id="WP_340290420.1">
    <property type="nucleotide sequence ID" value="NZ_JBBEOI010000018.1"/>
</dbReference>
<dbReference type="Gene3D" id="3.40.50.880">
    <property type="match status" value="1"/>
</dbReference>
<dbReference type="InterPro" id="IPR005320">
    <property type="entry name" value="Peptidase_S51"/>
</dbReference>
<evidence type="ECO:0000313" key="5">
    <source>
        <dbReference type="EMBL" id="MFC3686946.1"/>
    </source>
</evidence>
<comment type="caution">
    <text evidence="5">The sequence shown here is derived from an EMBL/GenBank/DDBJ whole genome shotgun (WGS) entry which is preliminary data.</text>
</comment>
<keyword evidence="3" id="KW-0378">Hydrolase</keyword>
<dbReference type="EMBL" id="JBHRWW010000001">
    <property type="protein sequence ID" value="MFC3686946.1"/>
    <property type="molecule type" value="Genomic_DNA"/>
</dbReference>
<dbReference type="Pfam" id="PF03575">
    <property type="entry name" value="Peptidase_S51"/>
    <property type="match status" value="1"/>
</dbReference>
<keyword evidence="6" id="KW-1185">Reference proteome</keyword>
<dbReference type="InterPro" id="IPR029062">
    <property type="entry name" value="Class_I_gatase-like"/>
</dbReference>
<evidence type="ECO:0000256" key="2">
    <source>
        <dbReference type="ARBA" id="ARBA00022670"/>
    </source>
</evidence>
<keyword evidence="4" id="KW-0720">Serine protease</keyword>
<proteinExistence type="inferred from homology"/>
<dbReference type="SUPFAM" id="SSF52317">
    <property type="entry name" value="Class I glutamine amidotransferase-like"/>
    <property type="match status" value="1"/>
</dbReference>
<comment type="similarity">
    <text evidence="1">Belongs to the peptidase S51 family.</text>
</comment>
<protein>
    <submittedName>
        <fullName evidence="5">Type 1 glutamine amidotransferase-like domain-containing protein</fullName>
    </submittedName>
</protein>
<reference evidence="6" key="1">
    <citation type="journal article" date="2019" name="Int. J. Syst. Evol. Microbiol.">
        <title>The Global Catalogue of Microorganisms (GCM) 10K type strain sequencing project: providing services to taxonomists for standard genome sequencing and annotation.</title>
        <authorList>
            <consortium name="The Broad Institute Genomics Platform"/>
            <consortium name="The Broad Institute Genome Sequencing Center for Infectious Disease"/>
            <person name="Wu L."/>
            <person name="Ma J."/>
        </authorList>
    </citation>
    <scope>NUCLEOTIDE SEQUENCE [LARGE SCALE GENOMIC DNA]</scope>
    <source>
        <strain evidence="6">NCAIM B.02333</strain>
    </source>
</reference>
<evidence type="ECO:0000256" key="4">
    <source>
        <dbReference type="ARBA" id="ARBA00022825"/>
    </source>
</evidence>
<gene>
    <name evidence="5" type="ORF">ACFOLH_01175</name>
</gene>
<evidence type="ECO:0000313" key="6">
    <source>
        <dbReference type="Proteomes" id="UP001595685"/>
    </source>
</evidence>
<keyword evidence="2" id="KW-0645">Protease</keyword>